<dbReference type="EMBL" id="CACRZD030000013">
    <property type="protein sequence ID" value="CAA6669686.1"/>
    <property type="molecule type" value="Genomic_DNA"/>
</dbReference>
<proteinExistence type="predicted"/>
<dbReference type="EMBL" id="LR743600">
    <property type="protein sequence ID" value="CAA2630443.1"/>
    <property type="molecule type" value="Genomic_DNA"/>
</dbReference>
<accession>A0A7I8JHR0</accession>
<evidence type="ECO:0000313" key="2">
    <source>
        <dbReference type="Proteomes" id="UP001189122"/>
    </source>
</evidence>
<evidence type="ECO:0000313" key="1">
    <source>
        <dbReference type="EMBL" id="CAA2630443.1"/>
    </source>
</evidence>
<dbReference type="AlphaFoldDB" id="A0A7I8JHR0"/>
<protein>
    <submittedName>
        <fullName evidence="1">Uncharacterized protein</fullName>
    </submittedName>
</protein>
<gene>
    <name evidence="1" type="ORF">SI7747_13016089</name>
</gene>
<name>A0A7I8JHR0_SPIIN</name>
<dbReference type="Proteomes" id="UP001189122">
    <property type="component" value="Unassembled WGS sequence"/>
</dbReference>
<sequence>MLRRSPFSPDQFTFPSLLKACARLAASFEGGPSMARS</sequence>
<reference evidence="1 2" key="1">
    <citation type="submission" date="2019-12" db="EMBL/GenBank/DDBJ databases">
        <authorList>
            <person name="Scholz U."/>
            <person name="Mascher M."/>
            <person name="Fiebig A."/>
        </authorList>
    </citation>
    <scope>NUCLEOTIDE SEQUENCE</scope>
</reference>
<keyword evidence="2" id="KW-1185">Reference proteome</keyword>
<organism evidence="1">
    <name type="scientific">Spirodela intermedia</name>
    <name type="common">Intermediate duckweed</name>
    <dbReference type="NCBI Taxonomy" id="51605"/>
    <lineage>
        <taxon>Eukaryota</taxon>
        <taxon>Viridiplantae</taxon>
        <taxon>Streptophyta</taxon>
        <taxon>Embryophyta</taxon>
        <taxon>Tracheophyta</taxon>
        <taxon>Spermatophyta</taxon>
        <taxon>Magnoliopsida</taxon>
        <taxon>Liliopsida</taxon>
        <taxon>Araceae</taxon>
        <taxon>Lemnoideae</taxon>
        <taxon>Spirodela</taxon>
    </lineage>
</organism>